<protein>
    <submittedName>
        <fullName evidence="2">Putative transferase</fullName>
    </submittedName>
</protein>
<gene>
    <name evidence="2" type="ORF">HS088_TW15G00626</name>
</gene>
<keyword evidence="2" id="KW-0808">Transferase</keyword>
<dbReference type="Pfam" id="PF02458">
    <property type="entry name" value="Transferase"/>
    <property type="match status" value="1"/>
</dbReference>
<dbReference type="Gene3D" id="3.30.559.10">
    <property type="entry name" value="Chloramphenicol acetyltransferase-like domain"/>
    <property type="match status" value="1"/>
</dbReference>
<dbReference type="Proteomes" id="UP000593562">
    <property type="component" value="Unassembled WGS sequence"/>
</dbReference>
<evidence type="ECO:0000313" key="2">
    <source>
        <dbReference type="EMBL" id="KAF5735126.1"/>
    </source>
</evidence>
<evidence type="ECO:0000313" key="3">
    <source>
        <dbReference type="Proteomes" id="UP000593562"/>
    </source>
</evidence>
<organism evidence="2 3">
    <name type="scientific">Tripterygium wilfordii</name>
    <name type="common">Thunder God vine</name>
    <dbReference type="NCBI Taxonomy" id="458696"/>
    <lineage>
        <taxon>Eukaryota</taxon>
        <taxon>Viridiplantae</taxon>
        <taxon>Streptophyta</taxon>
        <taxon>Embryophyta</taxon>
        <taxon>Tracheophyta</taxon>
        <taxon>Spermatophyta</taxon>
        <taxon>Magnoliopsida</taxon>
        <taxon>eudicotyledons</taxon>
        <taxon>Gunneridae</taxon>
        <taxon>Pentapetalae</taxon>
        <taxon>rosids</taxon>
        <taxon>fabids</taxon>
        <taxon>Celastrales</taxon>
        <taxon>Celastraceae</taxon>
        <taxon>Tripterygium</taxon>
    </lineage>
</organism>
<dbReference type="FunCoup" id="A0A7J7CMH9">
    <property type="interactions" value="445"/>
</dbReference>
<comment type="caution">
    <text evidence="2">The sequence shown here is derived from an EMBL/GenBank/DDBJ whole genome shotgun (WGS) entry which is preliminary data.</text>
</comment>
<keyword evidence="3" id="KW-1185">Reference proteome</keyword>
<dbReference type="InterPro" id="IPR050317">
    <property type="entry name" value="Plant_Fungal_Acyltransferase"/>
</dbReference>
<sequence length="354" mass="39460">MAMEIHIEAVQTVSPFKVTEPRQVHRVSVADPVPPGVFQRCLNIVFYYNQVADEDSGWLAAGWIKESLARAQAEQPALSGRLRRGEDGRGDLEIVTNDSGVRLVEAKIPVTMAEFLDVKEGDKDAGTQLVFWKDIDEQNPQYSPLLYVQVTNFRCGGYSVGISCSLLLADLLFKNKFLKQWAEIHNDLVSKTEAVARVPTFYFPNLKKTNTSPASFFPSSQSKNGGQTMVFTSKTVYPAKEVAMVCIEEAELKTGRKIYGEFCLFSRESTQVIKVESVRNEVMVQKHWRLSSEVEDSSWDDLGGNEVAFSEGNKPAHASYWFGTTYPGGEGIVMAFPSPNESTTEMNIILAFPQ</sequence>
<dbReference type="OrthoDB" id="756073at2759"/>
<dbReference type="EMBL" id="JAAARO010000015">
    <property type="protein sequence ID" value="KAF5735126.1"/>
    <property type="molecule type" value="Genomic_DNA"/>
</dbReference>
<dbReference type="InParanoid" id="A0A7J7CMH9"/>
<evidence type="ECO:0000256" key="1">
    <source>
        <dbReference type="ARBA" id="ARBA00009861"/>
    </source>
</evidence>
<proteinExistence type="inferred from homology"/>
<name>A0A7J7CMH9_TRIWF</name>
<reference evidence="2 3" key="1">
    <citation type="journal article" date="2020" name="Nat. Commun.">
        <title>Genome of Tripterygium wilfordii and identification of cytochrome P450 involved in triptolide biosynthesis.</title>
        <authorList>
            <person name="Tu L."/>
            <person name="Su P."/>
            <person name="Zhang Z."/>
            <person name="Gao L."/>
            <person name="Wang J."/>
            <person name="Hu T."/>
            <person name="Zhou J."/>
            <person name="Zhang Y."/>
            <person name="Zhao Y."/>
            <person name="Liu Y."/>
            <person name="Song Y."/>
            <person name="Tong Y."/>
            <person name="Lu Y."/>
            <person name="Yang J."/>
            <person name="Xu C."/>
            <person name="Jia M."/>
            <person name="Peters R.J."/>
            <person name="Huang L."/>
            <person name="Gao W."/>
        </authorList>
    </citation>
    <scope>NUCLEOTIDE SEQUENCE [LARGE SCALE GENOMIC DNA]</scope>
    <source>
        <strain evidence="3">cv. XIE 37</strain>
        <tissue evidence="2">Leaf</tissue>
    </source>
</reference>
<dbReference type="PANTHER" id="PTHR31642">
    <property type="entry name" value="TRICHOTHECENE 3-O-ACETYLTRANSFERASE"/>
    <property type="match status" value="1"/>
</dbReference>
<accession>A0A7J7CMH9</accession>
<dbReference type="PANTHER" id="PTHR31642:SF299">
    <property type="entry name" value="OS02G0653400 PROTEIN"/>
    <property type="match status" value="1"/>
</dbReference>
<dbReference type="GO" id="GO:0016747">
    <property type="term" value="F:acyltransferase activity, transferring groups other than amino-acyl groups"/>
    <property type="evidence" value="ECO:0007669"/>
    <property type="project" value="TreeGrafter"/>
</dbReference>
<dbReference type="AlphaFoldDB" id="A0A7J7CMH9"/>
<comment type="similarity">
    <text evidence="1">Belongs to the plant acyltransferase family.</text>
</comment>
<dbReference type="InterPro" id="IPR023213">
    <property type="entry name" value="CAT-like_dom_sf"/>
</dbReference>